<dbReference type="Proteomes" id="UP001638806">
    <property type="component" value="Unassembled WGS sequence"/>
</dbReference>
<keyword evidence="2" id="KW-1185">Reference proteome</keyword>
<evidence type="ECO:0000313" key="2">
    <source>
        <dbReference type="Proteomes" id="UP001638806"/>
    </source>
</evidence>
<gene>
    <name evidence="1" type="ORF">ACCO45_012584</name>
</gene>
<name>A0ACC4D8U7_PURLI</name>
<sequence>MALPARFVSRASPMLHGHRRYESKRRHSISAPRQNGLPSWPRNAVPSPHEILGVKPGETYSKEQFHRLVKLYHPDMRDASVERTISHAVRLERYRLVIAAHDILSDPQRRQLYERHHIGWSSSQRPATSQSASSWDRPTHHTESPSPMRQKPIYTSNAAFAMLLLALAMVGAVLQVKRLRSNRERQRRLQIVLQDAILEELQTWASILGGQSRDDRIMAFLARRHGVPEQLQRWGSTYAPHLHGENVQFVSPAVKD</sequence>
<comment type="caution">
    <text evidence="1">The sequence shown here is derived from an EMBL/GenBank/DDBJ whole genome shotgun (WGS) entry which is preliminary data.</text>
</comment>
<protein>
    <submittedName>
        <fullName evidence="1">Uncharacterized protein</fullName>
    </submittedName>
</protein>
<organism evidence="1 2">
    <name type="scientific">Purpureocillium lilacinum</name>
    <name type="common">Paecilomyces lilacinus</name>
    <dbReference type="NCBI Taxonomy" id="33203"/>
    <lineage>
        <taxon>Eukaryota</taxon>
        <taxon>Fungi</taxon>
        <taxon>Dikarya</taxon>
        <taxon>Ascomycota</taxon>
        <taxon>Pezizomycotina</taxon>
        <taxon>Sordariomycetes</taxon>
        <taxon>Hypocreomycetidae</taxon>
        <taxon>Hypocreales</taxon>
        <taxon>Ophiocordycipitaceae</taxon>
        <taxon>Purpureocillium</taxon>
    </lineage>
</organism>
<proteinExistence type="predicted"/>
<accession>A0ACC4D8U7</accession>
<evidence type="ECO:0000313" key="1">
    <source>
        <dbReference type="EMBL" id="KAL3952641.1"/>
    </source>
</evidence>
<dbReference type="EMBL" id="JBGNUJ010000012">
    <property type="protein sequence ID" value="KAL3952641.1"/>
    <property type="molecule type" value="Genomic_DNA"/>
</dbReference>
<reference evidence="1" key="1">
    <citation type="submission" date="2024-12" db="EMBL/GenBank/DDBJ databases">
        <title>Comparative genomics and development of molecular markers within Purpureocillium lilacinum and among Purpureocillium species.</title>
        <authorList>
            <person name="Yeh Z.-Y."/>
            <person name="Ni N.-T."/>
            <person name="Lo P.-H."/>
            <person name="Mushyakhwo K."/>
            <person name="Lin C.-F."/>
            <person name="Nai Y.-S."/>
        </authorList>
    </citation>
    <scope>NUCLEOTIDE SEQUENCE</scope>
    <source>
        <strain evidence="1">NCHU-NPUST-175</strain>
    </source>
</reference>